<proteinExistence type="predicted"/>
<dbReference type="EMBL" id="RJVU01042598">
    <property type="protein sequence ID" value="ROL45278.1"/>
    <property type="molecule type" value="Genomic_DNA"/>
</dbReference>
<accession>A0A3N0YHK6</accession>
<feature type="region of interest" description="Disordered" evidence="1">
    <location>
        <begin position="64"/>
        <end position="85"/>
    </location>
</feature>
<dbReference type="AlphaFoldDB" id="A0A3N0YHK6"/>
<comment type="caution">
    <text evidence="2">The sequence shown here is derived from an EMBL/GenBank/DDBJ whole genome shotgun (WGS) entry which is preliminary data.</text>
</comment>
<name>A0A3N0YHK6_ANAGA</name>
<protein>
    <submittedName>
        <fullName evidence="2">Uncharacterized protein</fullName>
    </submittedName>
</protein>
<organism evidence="2 3">
    <name type="scientific">Anabarilius grahami</name>
    <name type="common">Kanglang fish</name>
    <name type="synonym">Barilius grahami</name>
    <dbReference type="NCBI Taxonomy" id="495550"/>
    <lineage>
        <taxon>Eukaryota</taxon>
        <taxon>Metazoa</taxon>
        <taxon>Chordata</taxon>
        <taxon>Craniata</taxon>
        <taxon>Vertebrata</taxon>
        <taxon>Euteleostomi</taxon>
        <taxon>Actinopterygii</taxon>
        <taxon>Neopterygii</taxon>
        <taxon>Teleostei</taxon>
        <taxon>Ostariophysi</taxon>
        <taxon>Cypriniformes</taxon>
        <taxon>Xenocyprididae</taxon>
        <taxon>Xenocypridinae</taxon>
        <taxon>Xenocypridinae incertae sedis</taxon>
        <taxon>Anabarilius</taxon>
    </lineage>
</organism>
<evidence type="ECO:0000313" key="2">
    <source>
        <dbReference type="EMBL" id="ROL45278.1"/>
    </source>
</evidence>
<evidence type="ECO:0000313" key="3">
    <source>
        <dbReference type="Proteomes" id="UP000281406"/>
    </source>
</evidence>
<gene>
    <name evidence="2" type="ORF">DPX16_17889</name>
</gene>
<sequence length="85" mass="8982">MSGVQDQTGQEFAVSQPTNFFSDADLAFAGVLSENSEAHGSIQSWSYGVSHSILRQLVKQDSGLKLAVSPPNTSSTPARDPIETG</sequence>
<reference evidence="2 3" key="1">
    <citation type="submission" date="2018-10" db="EMBL/GenBank/DDBJ databases">
        <title>Genome assembly for a Yunnan-Guizhou Plateau 3E fish, Anabarilius grahami (Regan), and its evolutionary and genetic applications.</title>
        <authorList>
            <person name="Jiang W."/>
        </authorList>
    </citation>
    <scope>NUCLEOTIDE SEQUENCE [LARGE SCALE GENOMIC DNA]</scope>
    <source>
        <strain evidence="2">AG-KIZ</strain>
        <tissue evidence="2">Muscle</tissue>
    </source>
</reference>
<keyword evidence="3" id="KW-1185">Reference proteome</keyword>
<dbReference type="Proteomes" id="UP000281406">
    <property type="component" value="Unassembled WGS sequence"/>
</dbReference>
<evidence type="ECO:0000256" key="1">
    <source>
        <dbReference type="SAM" id="MobiDB-lite"/>
    </source>
</evidence>